<evidence type="ECO:0000313" key="3">
    <source>
        <dbReference type="EMBL" id="KAK4879423.1"/>
    </source>
</evidence>
<proteinExistence type="predicted"/>
<dbReference type="InterPro" id="IPR025398">
    <property type="entry name" value="DUF4371"/>
</dbReference>
<feature type="domain" description="DUF4371" evidence="2">
    <location>
        <begin position="138"/>
        <end position="328"/>
    </location>
</feature>
<accession>A0AAN7QIE2</accession>
<evidence type="ECO:0000313" key="4">
    <source>
        <dbReference type="Proteomes" id="UP001353858"/>
    </source>
</evidence>
<protein>
    <recommendedName>
        <fullName evidence="5">Zinc finger MYM-type protein 1-like</fullName>
    </recommendedName>
</protein>
<dbReference type="PANTHER" id="PTHR45749:SF28">
    <property type="entry name" value="ZINC FINGER MYM-TYPE PROTEIN 1-LIKE-RELATED"/>
    <property type="match status" value="1"/>
</dbReference>
<dbReference type="SUPFAM" id="SSF53098">
    <property type="entry name" value="Ribonuclease H-like"/>
    <property type="match status" value="1"/>
</dbReference>
<dbReference type="Proteomes" id="UP001353858">
    <property type="component" value="Unassembled WGS sequence"/>
</dbReference>
<dbReference type="Pfam" id="PF14291">
    <property type="entry name" value="DUF4371"/>
    <property type="match status" value="1"/>
</dbReference>
<evidence type="ECO:0008006" key="5">
    <source>
        <dbReference type="Google" id="ProtNLM"/>
    </source>
</evidence>
<dbReference type="InterPro" id="IPR008906">
    <property type="entry name" value="HATC_C_dom"/>
</dbReference>
<comment type="caution">
    <text evidence="3">The sequence shown here is derived from an EMBL/GenBank/DDBJ whole genome shotgun (WGS) entry which is preliminary data.</text>
</comment>
<dbReference type="GO" id="GO:0046983">
    <property type="term" value="F:protein dimerization activity"/>
    <property type="evidence" value="ECO:0007669"/>
    <property type="project" value="InterPro"/>
</dbReference>
<evidence type="ECO:0000259" key="1">
    <source>
        <dbReference type="Pfam" id="PF05699"/>
    </source>
</evidence>
<dbReference type="EMBL" id="JARPUR010000003">
    <property type="protein sequence ID" value="KAK4879423.1"/>
    <property type="molecule type" value="Genomic_DNA"/>
</dbReference>
<keyword evidence="4" id="KW-1185">Reference proteome</keyword>
<sequence length="627" mass="72509">MSENSVNFSVQYLKTICFSSLSLEEKIKIKSAGRPKPNLLITNITKCKTRDYKRHFKVQTYEKSDWLCGCDVNNSLYCFPCLLFVRDDQTEWTKSGVKDLIHLAEKIKKHESSKAHLTAKLGFNLLGKQDIRQQLNSAYRMSIEKHNEEVKNNRYVLSKIINCVKFCGAFELALLGHDEGKHSLNPGLFKGLINFSAELDLALREHLQQATVFKGTSKDIQNDLLNCMLCVCQAHIKKEISASKFVSIISDETSDISNTYQMVAVFRYTLTNGTPVERFWSFLNPSDHNATALSDCIENLLNSVLKQTDQLISQSYDGASVMSGVHNGVQKLIKDKFNDITNFFSNSPQRVAILDEVVGSRIPKASTTRWNFKIRTVNIVYENREALIECMEKIQYTSRQSDTIIKAGALLRLLNDSKFVFWLTVFHRLMPHVDILYSQLQKRTTDSVTIKQSIKSFEESIQKERDNIHTIRDFEVNDLTLKITNLFLIEHFEMYSLNFPEEYLNSAIRAFPFLDKNKLKTELEIIYRRPDFRENNLHLDFSETCLVLHIIVTMPMTTAEAERCFSTLQRIKTFLRSTMSQDRLAALPMLSIEKQMIQNIPNFNELVIEEFISKKDRRLQFQYKTCL</sequence>
<evidence type="ECO:0000259" key="2">
    <source>
        <dbReference type="Pfam" id="PF14291"/>
    </source>
</evidence>
<dbReference type="AlphaFoldDB" id="A0AAN7QIE2"/>
<name>A0AAN7QIE2_9COLE</name>
<gene>
    <name evidence="3" type="ORF">RN001_007569</name>
</gene>
<organism evidence="3 4">
    <name type="scientific">Aquatica leii</name>
    <dbReference type="NCBI Taxonomy" id="1421715"/>
    <lineage>
        <taxon>Eukaryota</taxon>
        <taxon>Metazoa</taxon>
        <taxon>Ecdysozoa</taxon>
        <taxon>Arthropoda</taxon>
        <taxon>Hexapoda</taxon>
        <taxon>Insecta</taxon>
        <taxon>Pterygota</taxon>
        <taxon>Neoptera</taxon>
        <taxon>Endopterygota</taxon>
        <taxon>Coleoptera</taxon>
        <taxon>Polyphaga</taxon>
        <taxon>Elateriformia</taxon>
        <taxon>Elateroidea</taxon>
        <taxon>Lampyridae</taxon>
        <taxon>Luciolinae</taxon>
        <taxon>Aquatica</taxon>
    </lineage>
</organism>
<dbReference type="InterPro" id="IPR012337">
    <property type="entry name" value="RNaseH-like_sf"/>
</dbReference>
<feature type="domain" description="HAT C-terminal dimerisation" evidence="1">
    <location>
        <begin position="540"/>
        <end position="596"/>
    </location>
</feature>
<reference evidence="4" key="1">
    <citation type="submission" date="2023-01" db="EMBL/GenBank/DDBJ databases">
        <title>Key to firefly adult light organ development and bioluminescence: homeobox transcription factors regulate luciferase expression and transportation to peroxisome.</title>
        <authorList>
            <person name="Fu X."/>
        </authorList>
    </citation>
    <scope>NUCLEOTIDE SEQUENCE [LARGE SCALE GENOMIC DNA]</scope>
</reference>
<dbReference type="Pfam" id="PF05699">
    <property type="entry name" value="Dimer_Tnp_hAT"/>
    <property type="match status" value="1"/>
</dbReference>
<dbReference type="PANTHER" id="PTHR45749">
    <property type="match status" value="1"/>
</dbReference>